<dbReference type="AlphaFoldDB" id="A0A1E5GD00"/>
<gene>
    <name evidence="2" type="ORF">BCR25_08635</name>
</gene>
<reference evidence="3" key="1">
    <citation type="submission" date="2016-09" db="EMBL/GenBank/DDBJ databases">
        <authorList>
            <person name="Gulvik C.A."/>
        </authorList>
    </citation>
    <scope>NUCLEOTIDE SEQUENCE [LARGE SCALE GENOMIC DNA]</scope>
    <source>
        <strain evidence="3">LMG 8895</strain>
    </source>
</reference>
<dbReference type="PANTHER" id="PTHR31126:SF1">
    <property type="entry name" value="TYROSINE SPECIFIC PROTEIN PHOSPHATASES DOMAIN-CONTAINING PROTEIN"/>
    <property type="match status" value="1"/>
</dbReference>
<dbReference type="RefSeq" id="WP_069664312.1">
    <property type="nucleotide sequence ID" value="NZ_JBHUJJ010000001.1"/>
</dbReference>
<keyword evidence="3" id="KW-1185">Reference proteome</keyword>
<dbReference type="InterPro" id="IPR029021">
    <property type="entry name" value="Prot-tyrosine_phosphatase-like"/>
</dbReference>
<accession>A0A1E5GD00</accession>
<name>A0A1E5GD00_9ENTE</name>
<dbReference type="Proteomes" id="UP000095094">
    <property type="component" value="Unassembled WGS sequence"/>
</dbReference>
<evidence type="ECO:0000256" key="1">
    <source>
        <dbReference type="ARBA" id="ARBA00009580"/>
    </source>
</evidence>
<organism evidence="2 3">
    <name type="scientific">Enterococcus termitis</name>
    <dbReference type="NCBI Taxonomy" id="332950"/>
    <lineage>
        <taxon>Bacteria</taxon>
        <taxon>Bacillati</taxon>
        <taxon>Bacillota</taxon>
        <taxon>Bacilli</taxon>
        <taxon>Lactobacillales</taxon>
        <taxon>Enterococcaceae</taxon>
        <taxon>Enterococcus</taxon>
    </lineage>
</organism>
<protein>
    <recommendedName>
        <fullName evidence="4">Tyrosine specific protein phosphatases domain-containing protein</fullName>
    </recommendedName>
</protein>
<sequence>MTFKNISNFRDFGGYQTKEGQTVKTGCLFRSDALCYIDHEEAEIIAEKYHVKTIIDFRSVVERESEPDKLVKGTMVFAIAPEAKLAEFASEATDQKAQKRKSSVELIKEGKTDQFLTISEDMQRMMQSFVTNEKNRAAFRRMLEVYLNPENYAILQHCRGGKDRTGFGAALILGILGVPKEVIMKDYLLSNVYNAQVIEKKMTMYRSITQDKKLLENLLDMLVVKENYLNAAYDEIDHEYGGFDRFVSEGVGFNLEQQEKLKRILLV</sequence>
<dbReference type="EMBL" id="MIJY01000043">
    <property type="protein sequence ID" value="OEG10531.1"/>
    <property type="molecule type" value="Genomic_DNA"/>
</dbReference>
<dbReference type="Pfam" id="PF13350">
    <property type="entry name" value="Y_phosphatase3"/>
    <property type="match status" value="1"/>
</dbReference>
<evidence type="ECO:0008006" key="4">
    <source>
        <dbReference type="Google" id="ProtNLM"/>
    </source>
</evidence>
<proteinExistence type="inferred from homology"/>
<evidence type="ECO:0000313" key="2">
    <source>
        <dbReference type="EMBL" id="OEG10531.1"/>
    </source>
</evidence>
<dbReference type="PANTHER" id="PTHR31126">
    <property type="entry name" value="TYROSINE-PROTEIN PHOSPHATASE"/>
    <property type="match status" value="1"/>
</dbReference>
<comment type="similarity">
    <text evidence="1">Belongs to the protein-tyrosine phosphatase family.</text>
</comment>
<comment type="caution">
    <text evidence="2">The sequence shown here is derived from an EMBL/GenBank/DDBJ whole genome shotgun (WGS) entry which is preliminary data.</text>
</comment>
<dbReference type="Gene3D" id="3.90.190.10">
    <property type="entry name" value="Protein tyrosine phosphatase superfamily"/>
    <property type="match status" value="1"/>
</dbReference>
<evidence type="ECO:0000313" key="3">
    <source>
        <dbReference type="Proteomes" id="UP000095094"/>
    </source>
</evidence>
<dbReference type="GO" id="GO:0004721">
    <property type="term" value="F:phosphoprotein phosphatase activity"/>
    <property type="evidence" value="ECO:0007669"/>
    <property type="project" value="InterPro"/>
</dbReference>
<dbReference type="SUPFAM" id="SSF52799">
    <property type="entry name" value="(Phosphotyrosine protein) phosphatases II"/>
    <property type="match status" value="1"/>
</dbReference>
<dbReference type="InterPro" id="IPR026893">
    <property type="entry name" value="Tyr/Ser_Pase_IphP-type"/>
</dbReference>